<dbReference type="EMBL" id="MPUH01000506">
    <property type="protein sequence ID" value="OMJ78742.1"/>
    <property type="molecule type" value="Genomic_DNA"/>
</dbReference>
<feature type="domain" description="HECT" evidence="3">
    <location>
        <begin position="381"/>
        <end position="577"/>
    </location>
</feature>
<dbReference type="SUPFAM" id="SSF56204">
    <property type="entry name" value="Hect, E3 ligase catalytic domain"/>
    <property type="match status" value="1"/>
</dbReference>
<keyword evidence="1 2" id="KW-0833">Ubl conjugation pathway</keyword>
<dbReference type="Proteomes" id="UP000187209">
    <property type="component" value="Unassembled WGS sequence"/>
</dbReference>
<gene>
    <name evidence="4" type="ORF">SteCoe_21386</name>
</gene>
<accession>A0A1R2BPL8</accession>
<comment type="caution">
    <text evidence="4">The sequence shown here is derived from an EMBL/GenBank/DDBJ whole genome shotgun (WGS) entry which is preliminary data.</text>
</comment>
<evidence type="ECO:0000259" key="3">
    <source>
        <dbReference type="PROSITE" id="PS50237"/>
    </source>
</evidence>
<evidence type="ECO:0000256" key="2">
    <source>
        <dbReference type="PROSITE-ProRule" id="PRU00104"/>
    </source>
</evidence>
<protein>
    <recommendedName>
        <fullName evidence="3">HECT domain-containing protein</fullName>
    </recommendedName>
</protein>
<evidence type="ECO:0000313" key="5">
    <source>
        <dbReference type="Proteomes" id="UP000187209"/>
    </source>
</evidence>
<dbReference type="Pfam" id="PF00632">
    <property type="entry name" value="HECT"/>
    <property type="match status" value="1"/>
</dbReference>
<evidence type="ECO:0000313" key="4">
    <source>
        <dbReference type="EMBL" id="OMJ78742.1"/>
    </source>
</evidence>
<comment type="caution">
    <text evidence="2">Lacks conserved residue(s) required for the propagation of feature annotation.</text>
</comment>
<dbReference type="Gene3D" id="3.30.2160.10">
    <property type="entry name" value="Hect, E3 ligase catalytic domain"/>
    <property type="match status" value="1"/>
</dbReference>
<evidence type="ECO:0000256" key="1">
    <source>
        <dbReference type="ARBA" id="ARBA00022786"/>
    </source>
</evidence>
<name>A0A1R2BPL8_9CILI</name>
<organism evidence="4 5">
    <name type="scientific">Stentor coeruleus</name>
    <dbReference type="NCBI Taxonomy" id="5963"/>
    <lineage>
        <taxon>Eukaryota</taxon>
        <taxon>Sar</taxon>
        <taxon>Alveolata</taxon>
        <taxon>Ciliophora</taxon>
        <taxon>Postciliodesmatophora</taxon>
        <taxon>Heterotrichea</taxon>
        <taxon>Heterotrichida</taxon>
        <taxon>Stentoridae</taxon>
        <taxon>Stentor</taxon>
    </lineage>
</organism>
<dbReference type="AlphaFoldDB" id="A0A1R2BPL8"/>
<dbReference type="InterPro" id="IPR000569">
    <property type="entry name" value="HECT_dom"/>
</dbReference>
<proteinExistence type="predicted"/>
<sequence length="577" mass="67893">MRKVGSVFEPVINDNNFFDLFFNKKQIKNIFVKKNTKFMCYIVADKEYEIYVKNKKNAVVESEMEKIEEKSEWDGLSVYRLSFEAKDEGIYFITHQGYLVPSDFTLSVKKDIPVIVKLKYSKLSLSFELTFSNCKNLYSVLYESTPKSFIFKNKILNIDLTSNNQPISFKKNLTNNSLQIFPSRPLKPTYIMIVTLDSIHVQGSPIKVTLADSFYARYTNFINLQQKNSSYFETLNLILVNQDLSKVYMKYFKSIRLEKIVAMIKTTNKNKKNLKPLNFLNATKNFLLNPNTKIFKNFDGMYQLEKNVDSSMLYCLSNIFANAIIHMEDLPLQLHPRLFLKCSDLKILKKSQLAIKLEVLKQLSSEELENKNLNFTVEDKGEIIPLFPNGENTKVTSENLNDYIQRTANWEYYNCSSDSIKSFQECFEQLYLNFTKKELYRIFIEGPKLRVEILKNKIRCHSSMNFQKNLIINWLSKKSSEDFANFLKFVTGFPYINFLKFNWHINLKKLQKCPPFLYRSKMILPYRFELKKRIRIYQIELPKADISSNTLCFPNITNENSIDILMKIAYEENTKNN</sequence>
<keyword evidence="5" id="KW-1185">Reference proteome</keyword>
<dbReference type="GO" id="GO:0004842">
    <property type="term" value="F:ubiquitin-protein transferase activity"/>
    <property type="evidence" value="ECO:0007669"/>
    <property type="project" value="InterPro"/>
</dbReference>
<reference evidence="4 5" key="1">
    <citation type="submission" date="2016-11" db="EMBL/GenBank/DDBJ databases">
        <title>The macronuclear genome of Stentor coeruleus: a giant cell with tiny introns.</title>
        <authorList>
            <person name="Slabodnick M."/>
            <person name="Ruby J.G."/>
            <person name="Reiff S.B."/>
            <person name="Swart E.C."/>
            <person name="Gosai S."/>
            <person name="Prabakaran S."/>
            <person name="Witkowska E."/>
            <person name="Larue G.E."/>
            <person name="Fisher S."/>
            <person name="Freeman R.M."/>
            <person name="Gunawardena J."/>
            <person name="Chu W."/>
            <person name="Stover N.A."/>
            <person name="Gregory B.D."/>
            <person name="Nowacki M."/>
            <person name="Derisi J."/>
            <person name="Roy S.W."/>
            <person name="Marshall W.F."/>
            <person name="Sood P."/>
        </authorList>
    </citation>
    <scope>NUCLEOTIDE SEQUENCE [LARGE SCALE GENOMIC DNA]</scope>
    <source>
        <strain evidence="4">WM001</strain>
    </source>
</reference>
<dbReference type="InterPro" id="IPR035983">
    <property type="entry name" value="Hect_E3_ubiquitin_ligase"/>
</dbReference>
<dbReference type="PROSITE" id="PS50237">
    <property type="entry name" value="HECT"/>
    <property type="match status" value="1"/>
</dbReference>